<keyword evidence="3" id="KW-1185">Reference proteome</keyword>
<proteinExistence type="predicted"/>
<sequence>MLDGNIIPSDSAYHQYAIGQVLYLLNLGQYSELYQNSIINCLNLKFVNLLLICIGLIEFYQAKISKLCQNPKYQFFDRIQIQQTTKDNQLNNQAALSICESSYKIFIKVSNVDIEAKIDGVHRKVMQRIRSKFYDVVYI</sequence>
<reference evidence="2 3" key="2">
    <citation type="submission" date="2024-07" db="EMBL/GenBank/DDBJ databases">
        <authorList>
            <person name="Akdeniz Z."/>
        </authorList>
    </citation>
    <scope>NUCLEOTIDE SEQUENCE [LARGE SCALE GENOMIC DNA]</scope>
</reference>
<comment type="caution">
    <text evidence="1">The sequence shown here is derived from an EMBL/GenBank/DDBJ whole genome shotgun (WGS) entry which is preliminary data.</text>
</comment>
<name>A0AA86U2V8_9EUKA</name>
<evidence type="ECO:0000313" key="2">
    <source>
        <dbReference type="EMBL" id="CAL6054659.1"/>
    </source>
</evidence>
<organism evidence="1">
    <name type="scientific">Hexamita inflata</name>
    <dbReference type="NCBI Taxonomy" id="28002"/>
    <lineage>
        <taxon>Eukaryota</taxon>
        <taxon>Metamonada</taxon>
        <taxon>Diplomonadida</taxon>
        <taxon>Hexamitidae</taxon>
        <taxon>Hexamitinae</taxon>
        <taxon>Hexamita</taxon>
    </lineage>
</organism>
<evidence type="ECO:0000313" key="1">
    <source>
        <dbReference type="EMBL" id="CAI9940075.1"/>
    </source>
</evidence>
<reference evidence="1" key="1">
    <citation type="submission" date="2023-06" db="EMBL/GenBank/DDBJ databases">
        <authorList>
            <person name="Kurt Z."/>
        </authorList>
    </citation>
    <scope>NUCLEOTIDE SEQUENCE</scope>
</reference>
<dbReference type="EMBL" id="CATOUU010000673">
    <property type="protein sequence ID" value="CAI9940075.1"/>
    <property type="molecule type" value="Genomic_DNA"/>
</dbReference>
<evidence type="ECO:0000313" key="3">
    <source>
        <dbReference type="Proteomes" id="UP001642409"/>
    </source>
</evidence>
<dbReference type="AlphaFoldDB" id="A0AA86U2V8"/>
<dbReference type="EMBL" id="CAXDID020000203">
    <property type="protein sequence ID" value="CAL6054659.1"/>
    <property type="molecule type" value="Genomic_DNA"/>
</dbReference>
<accession>A0AA86U2V8</accession>
<protein>
    <submittedName>
        <fullName evidence="2">Hypothetical_protein</fullName>
    </submittedName>
</protein>
<gene>
    <name evidence="1" type="ORF">HINF_LOCUS27720</name>
    <name evidence="2" type="ORF">HINF_LOCUS46171</name>
</gene>
<dbReference type="Proteomes" id="UP001642409">
    <property type="component" value="Unassembled WGS sequence"/>
</dbReference>